<reference evidence="2 3" key="1">
    <citation type="submission" date="2019-10" db="EMBL/GenBank/DDBJ databases">
        <title>Rudanella paleaurantiibacter sp. nov., isolated from sludge.</title>
        <authorList>
            <person name="Xu S.Q."/>
        </authorList>
    </citation>
    <scope>NUCLEOTIDE SEQUENCE [LARGE SCALE GENOMIC DNA]</scope>
    <source>
        <strain evidence="2 3">HX-22-17</strain>
    </source>
</reference>
<keyword evidence="3" id="KW-1185">Reference proteome</keyword>
<evidence type="ECO:0000259" key="1">
    <source>
        <dbReference type="Pfam" id="PF12867"/>
    </source>
</evidence>
<dbReference type="Proteomes" id="UP000488299">
    <property type="component" value="Unassembled WGS sequence"/>
</dbReference>
<organism evidence="2 3">
    <name type="scientific">Rudanella paleaurantiibacter</name>
    <dbReference type="NCBI Taxonomy" id="2614655"/>
    <lineage>
        <taxon>Bacteria</taxon>
        <taxon>Pseudomonadati</taxon>
        <taxon>Bacteroidota</taxon>
        <taxon>Cytophagia</taxon>
        <taxon>Cytophagales</taxon>
        <taxon>Cytophagaceae</taxon>
        <taxon>Rudanella</taxon>
    </lineage>
</organism>
<dbReference type="AlphaFoldDB" id="A0A7J5U421"/>
<dbReference type="RefSeq" id="WP_152122033.1">
    <property type="nucleotide sequence ID" value="NZ_WELI01000001.1"/>
</dbReference>
<evidence type="ECO:0000313" key="2">
    <source>
        <dbReference type="EMBL" id="KAB7732592.1"/>
    </source>
</evidence>
<dbReference type="InterPro" id="IPR034660">
    <property type="entry name" value="DinB/YfiT-like"/>
</dbReference>
<dbReference type="Gene3D" id="1.20.120.450">
    <property type="entry name" value="dinb family like domain"/>
    <property type="match status" value="1"/>
</dbReference>
<evidence type="ECO:0000313" key="3">
    <source>
        <dbReference type="Proteomes" id="UP000488299"/>
    </source>
</evidence>
<dbReference type="InterPro" id="IPR024775">
    <property type="entry name" value="DinB-like"/>
</dbReference>
<dbReference type="Pfam" id="PF12867">
    <property type="entry name" value="DinB_2"/>
    <property type="match status" value="1"/>
</dbReference>
<feature type="domain" description="DinB-like" evidence="1">
    <location>
        <begin position="25"/>
        <end position="180"/>
    </location>
</feature>
<gene>
    <name evidence="2" type="ORF">F5984_01145</name>
</gene>
<dbReference type="EMBL" id="WELI01000001">
    <property type="protein sequence ID" value="KAB7732592.1"/>
    <property type="molecule type" value="Genomic_DNA"/>
</dbReference>
<proteinExistence type="predicted"/>
<sequence length="191" mass="20748">MQNLEPTPVTGPVTNEQRSYALDALRSTAEALHQSVAGLTDAQLNYKPADNRWSIAENLEHIALVEAGLFAGIQKGMTYPANPDKRADVRLIDVDVIKAVRSRTVSFPAPDPFVPTGRFGDSAGSLAAFDAGRAQTVAFVETVATDLRQHYIRHIALGWLDCYQGVLTIAAHGERHRKQIEEIKASAGFPA</sequence>
<comment type="caution">
    <text evidence="2">The sequence shown here is derived from an EMBL/GenBank/DDBJ whole genome shotgun (WGS) entry which is preliminary data.</text>
</comment>
<name>A0A7J5U421_9BACT</name>
<dbReference type="SUPFAM" id="SSF109854">
    <property type="entry name" value="DinB/YfiT-like putative metalloenzymes"/>
    <property type="match status" value="1"/>
</dbReference>
<protein>
    <submittedName>
        <fullName evidence="2">DUF664 domain-containing protein</fullName>
    </submittedName>
</protein>
<accession>A0A7J5U421</accession>